<dbReference type="Proteomes" id="UP001059209">
    <property type="component" value="Chromosome"/>
</dbReference>
<dbReference type="SUPFAM" id="SSF52096">
    <property type="entry name" value="ClpP/crotonase"/>
    <property type="match status" value="1"/>
</dbReference>
<name>A0ABY5Y3U6_9FLAO</name>
<dbReference type="Pfam" id="PF03572">
    <property type="entry name" value="Peptidase_S41"/>
    <property type="match status" value="1"/>
</dbReference>
<dbReference type="InterPro" id="IPR041613">
    <property type="entry name" value="Pept_S41_N"/>
</dbReference>
<proteinExistence type="predicted"/>
<dbReference type="PANTHER" id="PTHR32060">
    <property type="entry name" value="TAIL-SPECIFIC PROTEASE"/>
    <property type="match status" value="1"/>
</dbReference>
<accession>A0ABY5Y3U6</accession>
<gene>
    <name evidence="3" type="ORF">NYZ99_10920</name>
</gene>
<protein>
    <submittedName>
        <fullName evidence="3">S41 family peptidase</fullName>
    </submittedName>
</protein>
<dbReference type="Gene3D" id="3.30.750.170">
    <property type="match status" value="1"/>
</dbReference>
<organism evidence="3 4">
    <name type="scientific">Maribacter litopenaei</name>
    <dbReference type="NCBI Taxonomy" id="2976127"/>
    <lineage>
        <taxon>Bacteria</taxon>
        <taxon>Pseudomonadati</taxon>
        <taxon>Bacteroidota</taxon>
        <taxon>Flavobacteriia</taxon>
        <taxon>Flavobacteriales</taxon>
        <taxon>Flavobacteriaceae</taxon>
        <taxon>Maribacter</taxon>
    </lineage>
</organism>
<evidence type="ECO:0000259" key="2">
    <source>
        <dbReference type="Pfam" id="PF18294"/>
    </source>
</evidence>
<dbReference type="InterPro" id="IPR029045">
    <property type="entry name" value="ClpP/crotonase-like_dom_sf"/>
</dbReference>
<dbReference type="RefSeq" id="WP_260571172.1">
    <property type="nucleotide sequence ID" value="NZ_CP104205.1"/>
</dbReference>
<dbReference type="EMBL" id="CP104205">
    <property type="protein sequence ID" value="UWX53680.1"/>
    <property type="molecule type" value="Genomic_DNA"/>
</dbReference>
<dbReference type="PROSITE" id="PS51257">
    <property type="entry name" value="PROKAR_LIPOPROTEIN"/>
    <property type="match status" value="1"/>
</dbReference>
<feature type="domain" description="Tail specific protease" evidence="1">
    <location>
        <begin position="231"/>
        <end position="377"/>
    </location>
</feature>
<dbReference type="PANTHER" id="PTHR32060:SF30">
    <property type="entry name" value="CARBOXY-TERMINAL PROCESSING PROTEASE CTPA"/>
    <property type="match status" value="1"/>
</dbReference>
<dbReference type="SUPFAM" id="SSF50156">
    <property type="entry name" value="PDZ domain-like"/>
    <property type="match status" value="1"/>
</dbReference>
<dbReference type="Pfam" id="PF18294">
    <property type="entry name" value="Pept_S41_N"/>
    <property type="match status" value="1"/>
</dbReference>
<dbReference type="InterPro" id="IPR036034">
    <property type="entry name" value="PDZ_sf"/>
</dbReference>
<dbReference type="Gene3D" id="3.90.226.10">
    <property type="entry name" value="2-enoyl-CoA Hydratase, Chain A, domain 1"/>
    <property type="match status" value="1"/>
</dbReference>
<keyword evidence="4" id="KW-1185">Reference proteome</keyword>
<reference evidence="3" key="1">
    <citation type="submission" date="2022-09" db="EMBL/GenBank/DDBJ databases">
        <title>Maribacter litopenaei sp. nov., isolated from the intestinal tract of the Pacific White Shrimp, Litopenaeus vannamei.</title>
        <authorList>
            <person name="Kim S.Y."/>
            <person name="Hwang C.Y."/>
        </authorList>
    </citation>
    <scope>NUCLEOTIDE SEQUENCE</scope>
    <source>
        <strain evidence="3">HL-LV01</strain>
    </source>
</reference>
<dbReference type="InterPro" id="IPR005151">
    <property type="entry name" value="Tail-specific_protease"/>
</dbReference>
<dbReference type="CDD" id="cd07561">
    <property type="entry name" value="Peptidase_S41_CPP_like"/>
    <property type="match status" value="1"/>
</dbReference>
<evidence type="ECO:0000259" key="1">
    <source>
        <dbReference type="Pfam" id="PF03572"/>
    </source>
</evidence>
<evidence type="ECO:0000313" key="3">
    <source>
        <dbReference type="EMBL" id="UWX53680.1"/>
    </source>
</evidence>
<evidence type="ECO:0000313" key="4">
    <source>
        <dbReference type="Proteomes" id="UP001059209"/>
    </source>
</evidence>
<feature type="domain" description="Peptidase S41 N-terminal" evidence="2">
    <location>
        <begin position="46"/>
        <end position="105"/>
    </location>
</feature>
<sequence>MKKYLLLFLFIGILTQSCKKNDDNPIIEEEVVEEEEIIEEDVDIQVQDFLWQTLNAYYFWQADVPVLSDDRFATQVEYETFLKANPDPENFLLDELIFSEDRFTFYSDDYKELANFVAGVSKSNGLEFGLARIGDSDDVFGFVEYIVKNSDASTKDIKRGDFFIGVNGTRLNVNNYIDLLFGDSDTYTLNMADVENNTISENGKEVTLTKQEGLVEDPILVNTILNIGDRRIGYLMYNFFTLDSGDALNQVFADFKNQNITDLVLDLRYNPGGRGSTAVILASLIHGSNTDQLFFKTTYNAKIEAQFEPGELENNFVSTTGTANGGMNAMLNSLNLNQLYVLATGASASASELILVGLEPYLDVVHIGTTTVGKNQGSILFVDDPENGNFYDPERTNQINPDNQWGLQPIVSQVENSAGFSDYADGLIPRH</sequence>
<dbReference type="Gene3D" id="2.30.42.10">
    <property type="match status" value="1"/>
</dbReference>